<dbReference type="FunFam" id="1.20.58.60:FF:000145">
    <property type="entry name" value="Spectrin beta chain, non-erythrocytic"/>
    <property type="match status" value="1"/>
</dbReference>
<dbReference type="FunFam" id="1.20.58.60:FF:000007">
    <property type="entry name" value="Spectrin alpha chain non-erythrocytic 1"/>
    <property type="match status" value="1"/>
</dbReference>
<keyword evidence="8" id="KW-0493">Microtubule</keyword>
<keyword evidence="6" id="KW-0597">Phosphoprotein</keyword>
<feature type="compositionally biased region" description="Polar residues" evidence="14">
    <location>
        <begin position="4044"/>
        <end position="4053"/>
    </location>
</feature>
<protein>
    <recommendedName>
        <fullName evidence="20">Spectrin beta chain</fullName>
    </recommendedName>
</protein>
<dbReference type="GO" id="GO:0005874">
    <property type="term" value="C:microtubule"/>
    <property type="evidence" value="ECO:0007669"/>
    <property type="project" value="UniProtKB-KW"/>
</dbReference>
<dbReference type="PROSITE" id="PS00020">
    <property type="entry name" value="ACTININ_2"/>
    <property type="match status" value="1"/>
</dbReference>
<feature type="coiled-coil region" evidence="13">
    <location>
        <begin position="2720"/>
        <end position="2754"/>
    </location>
</feature>
<keyword evidence="13" id="KW-0175">Coiled coil</keyword>
<dbReference type="InterPro" id="IPR002017">
    <property type="entry name" value="Spectrin_repeat"/>
</dbReference>
<dbReference type="PRINTS" id="PR00683">
    <property type="entry name" value="SPECTRINPH"/>
</dbReference>
<feature type="region of interest" description="Disordered" evidence="14">
    <location>
        <begin position="3959"/>
        <end position="4004"/>
    </location>
</feature>
<feature type="compositionally biased region" description="Pro residues" evidence="14">
    <location>
        <begin position="4182"/>
        <end position="4193"/>
    </location>
</feature>
<comment type="subcellular location">
    <subcellularLocation>
        <location evidence="1">Cytoplasm</location>
        <location evidence="1">Cytoskeleton</location>
    </subcellularLocation>
</comment>
<dbReference type="InterPro" id="IPR041681">
    <property type="entry name" value="PH_9"/>
</dbReference>
<evidence type="ECO:0008006" key="20">
    <source>
        <dbReference type="Google" id="ProtNLM"/>
    </source>
</evidence>
<evidence type="ECO:0000259" key="16">
    <source>
        <dbReference type="PROSITE" id="PS50003"/>
    </source>
</evidence>
<dbReference type="CDD" id="cd21193">
    <property type="entry name" value="CH_beta_spectrin_rpt1"/>
    <property type="match status" value="1"/>
</dbReference>
<dbReference type="InterPro" id="IPR001452">
    <property type="entry name" value="SH3_domain"/>
</dbReference>
<feature type="compositionally biased region" description="Low complexity" evidence="14">
    <location>
        <begin position="4120"/>
        <end position="4133"/>
    </location>
</feature>
<dbReference type="CDD" id="cd10571">
    <property type="entry name" value="PH_beta_spectrin"/>
    <property type="match status" value="1"/>
</dbReference>
<dbReference type="GO" id="GO:0003779">
    <property type="term" value="F:actin binding"/>
    <property type="evidence" value="ECO:0007669"/>
    <property type="project" value="UniProtKB-KW"/>
</dbReference>
<dbReference type="PANTHER" id="PTHR11915">
    <property type="entry name" value="SPECTRIN/FILAMIN RELATED CYTOSKELETAL PROTEIN"/>
    <property type="match status" value="1"/>
</dbReference>
<dbReference type="InterPro" id="IPR001589">
    <property type="entry name" value="Actinin_actin-bd_CS"/>
</dbReference>
<dbReference type="Pfam" id="PF00435">
    <property type="entry name" value="Spectrin"/>
    <property type="match status" value="28"/>
</dbReference>
<dbReference type="FunFam" id="1.20.58.60:FF:000013">
    <property type="entry name" value="Spectrin alpha chain, non-erythrocytic 1"/>
    <property type="match status" value="1"/>
</dbReference>
<feature type="coiled-coil region" evidence="13">
    <location>
        <begin position="3076"/>
        <end position="3103"/>
    </location>
</feature>
<evidence type="ECO:0000256" key="3">
    <source>
        <dbReference type="ARBA" id="ARBA00022443"/>
    </source>
</evidence>
<dbReference type="InterPro" id="IPR001715">
    <property type="entry name" value="CH_dom"/>
</dbReference>
<dbReference type="SUPFAM" id="SSF46966">
    <property type="entry name" value="Spectrin repeat"/>
    <property type="match status" value="20"/>
</dbReference>
<feature type="compositionally biased region" description="Polar residues" evidence="14">
    <location>
        <begin position="4213"/>
        <end position="4233"/>
    </location>
</feature>
<dbReference type="FunFam" id="2.30.29.30:FF:000024">
    <property type="entry name" value="Spectrin beta chain"/>
    <property type="match status" value="1"/>
</dbReference>
<evidence type="ECO:0000256" key="12">
    <source>
        <dbReference type="PROSITE-ProRule" id="PRU00192"/>
    </source>
</evidence>
<dbReference type="PROSITE" id="PS50003">
    <property type="entry name" value="PH_DOMAIN"/>
    <property type="match status" value="1"/>
</dbReference>
<proteinExistence type="inferred from homology"/>
<dbReference type="CDD" id="cd21194">
    <property type="entry name" value="CH_beta_spectrin_rpt2"/>
    <property type="match status" value="1"/>
</dbReference>
<feature type="coiled-coil region" evidence="13">
    <location>
        <begin position="3149"/>
        <end position="3218"/>
    </location>
</feature>
<reference evidence="18" key="1">
    <citation type="journal article" date="2023" name="Mol. Biol. Evol.">
        <title>Third-Generation Sequencing Reveals the Adaptive Role of the Epigenome in Three Deep-Sea Polychaetes.</title>
        <authorList>
            <person name="Perez M."/>
            <person name="Aroh O."/>
            <person name="Sun Y."/>
            <person name="Lan Y."/>
            <person name="Juniper S.K."/>
            <person name="Young C.R."/>
            <person name="Angers B."/>
            <person name="Qian P.Y."/>
        </authorList>
    </citation>
    <scope>NUCLEOTIDE SEQUENCE</scope>
    <source>
        <strain evidence="18">P08H-3</strain>
    </source>
</reference>
<evidence type="ECO:0000256" key="14">
    <source>
        <dbReference type="SAM" id="MobiDB-lite"/>
    </source>
</evidence>
<dbReference type="SUPFAM" id="SSF47576">
    <property type="entry name" value="Calponin-homology domain, CH-domain"/>
    <property type="match status" value="1"/>
</dbReference>
<dbReference type="InterPro" id="IPR001605">
    <property type="entry name" value="PH_dom-spectrin-type"/>
</dbReference>
<dbReference type="InterPro" id="IPR018159">
    <property type="entry name" value="Spectrin/alpha-actinin"/>
</dbReference>
<evidence type="ECO:0000256" key="6">
    <source>
        <dbReference type="ARBA" id="ARBA00022553"/>
    </source>
</evidence>
<keyword evidence="19" id="KW-1185">Reference proteome</keyword>
<dbReference type="FunFam" id="1.20.58.60:FF:000020">
    <property type="entry name" value="Spectrin alpha chain, non-erythrocytic 1"/>
    <property type="match status" value="2"/>
</dbReference>
<evidence type="ECO:0000259" key="15">
    <source>
        <dbReference type="PROSITE" id="PS50002"/>
    </source>
</evidence>
<keyword evidence="7" id="KW-0344">Guanine-nucleotide releasing factor</keyword>
<dbReference type="GO" id="GO:0005543">
    <property type="term" value="F:phospholipid binding"/>
    <property type="evidence" value="ECO:0007669"/>
    <property type="project" value="InterPro"/>
</dbReference>
<feature type="domain" description="PH" evidence="16">
    <location>
        <begin position="3843"/>
        <end position="3951"/>
    </location>
</feature>
<feature type="compositionally biased region" description="Basic and acidic residues" evidence="14">
    <location>
        <begin position="4136"/>
        <end position="4147"/>
    </location>
</feature>
<dbReference type="SMART" id="SM00326">
    <property type="entry name" value="SH3"/>
    <property type="match status" value="1"/>
</dbReference>
<dbReference type="Pfam" id="PF14604">
    <property type="entry name" value="SH3_9"/>
    <property type="match status" value="1"/>
</dbReference>
<comment type="similarity">
    <text evidence="2">Belongs to the spectrin family.</text>
</comment>
<dbReference type="Pfam" id="PF00307">
    <property type="entry name" value="CH"/>
    <property type="match status" value="2"/>
</dbReference>
<evidence type="ECO:0000256" key="7">
    <source>
        <dbReference type="ARBA" id="ARBA00022658"/>
    </source>
</evidence>
<dbReference type="Proteomes" id="UP001208570">
    <property type="component" value="Unassembled WGS sequence"/>
</dbReference>
<dbReference type="SUPFAM" id="SSF50729">
    <property type="entry name" value="PH domain-like"/>
    <property type="match status" value="1"/>
</dbReference>
<dbReference type="CDD" id="cd00176">
    <property type="entry name" value="SPEC"/>
    <property type="match status" value="18"/>
</dbReference>
<name>A0AAD9N1R7_9ANNE</name>
<dbReference type="FunFam" id="1.10.418.10:FF:000004">
    <property type="entry name" value="Spectrin beta chain"/>
    <property type="match status" value="1"/>
</dbReference>
<dbReference type="SMART" id="SM00033">
    <property type="entry name" value="CH"/>
    <property type="match status" value="2"/>
</dbReference>
<evidence type="ECO:0000256" key="13">
    <source>
        <dbReference type="SAM" id="Coils"/>
    </source>
</evidence>
<keyword evidence="3 12" id="KW-0728">SH3 domain</keyword>
<feature type="compositionally biased region" description="Basic and acidic residues" evidence="14">
    <location>
        <begin position="4234"/>
        <end position="4245"/>
    </location>
</feature>
<dbReference type="InterPro" id="IPR001849">
    <property type="entry name" value="PH_domain"/>
</dbReference>
<dbReference type="FunFam" id="1.20.58.60:FF:000011">
    <property type="entry name" value="Spectrin beta chain"/>
    <property type="match status" value="1"/>
</dbReference>
<keyword evidence="5" id="KW-0963">Cytoplasm</keyword>
<feature type="compositionally biased region" description="Basic and acidic residues" evidence="14">
    <location>
        <begin position="3615"/>
        <end position="3630"/>
    </location>
</feature>
<dbReference type="CDD" id="cd00174">
    <property type="entry name" value="SH3"/>
    <property type="match status" value="1"/>
</dbReference>
<feature type="region of interest" description="Disordered" evidence="14">
    <location>
        <begin position="3615"/>
        <end position="3634"/>
    </location>
</feature>
<dbReference type="GO" id="GO:0051693">
    <property type="term" value="P:actin filament capping"/>
    <property type="evidence" value="ECO:0007669"/>
    <property type="project" value="UniProtKB-KW"/>
</dbReference>
<evidence type="ECO:0000256" key="1">
    <source>
        <dbReference type="ARBA" id="ARBA00004245"/>
    </source>
</evidence>
<feature type="domain" description="SH3" evidence="15">
    <location>
        <begin position="848"/>
        <end position="905"/>
    </location>
</feature>
<feature type="compositionally biased region" description="Polar residues" evidence="14">
    <location>
        <begin position="3758"/>
        <end position="3769"/>
    </location>
</feature>
<feature type="region of interest" description="Disordered" evidence="14">
    <location>
        <begin position="4030"/>
        <end position="4060"/>
    </location>
</feature>
<evidence type="ECO:0000313" key="18">
    <source>
        <dbReference type="EMBL" id="KAK2152258.1"/>
    </source>
</evidence>
<feature type="compositionally biased region" description="Low complexity" evidence="14">
    <location>
        <begin position="3989"/>
        <end position="3998"/>
    </location>
</feature>
<dbReference type="FunFam" id="1.10.418.10:FF:000001">
    <property type="entry name" value="Actinin alpha 1"/>
    <property type="match status" value="1"/>
</dbReference>
<comment type="caution">
    <text evidence="18">The sequence shown here is derived from an EMBL/GenBank/DDBJ whole genome shotgun (WGS) entry which is preliminary data.</text>
</comment>
<dbReference type="FunFam" id="1.20.58.60:FF:000019">
    <property type="entry name" value="Spectrin beta chain"/>
    <property type="match status" value="2"/>
</dbReference>
<dbReference type="Gene3D" id="2.30.30.40">
    <property type="entry name" value="SH3 Domains"/>
    <property type="match status" value="1"/>
</dbReference>
<feature type="coiled-coil region" evidence="13">
    <location>
        <begin position="1123"/>
        <end position="1157"/>
    </location>
</feature>
<feature type="compositionally biased region" description="Basic and acidic residues" evidence="14">
    <location>
        <begin position="3800"/>
        <end position="3817"/>
    </location>
</feature>
<feature type="domain" description="Calponin-homology (CH)" evidence="17">
    <location>
        <begin position="31"/>
        <end position="134"/>
    </location>
</feature>
<organism evidence="18 19">
    <name type="scientific">Paralvinella palmiformis</name>
    <dbReference type="NCBI Taxonomy" id="53620"/>
    <lineage>
        <taxon>Eukaryota</taxon>
        <taxon>Metazoa</taxon>
        <taxon>Spiralia</taxon>
        <taxon>Lophotrochozoa</taxon>
        <taxon>Annelida</taxon>
        <taxon>Polychaeta</taxon>
        <taxon>Sedentaria</taxon>
        <taxon>Canalipalpata</taxon>
        <taxon>Terebellida</taxon>
        <taxon>Terebelliformia</taxon>
        <taxon>Alvinellidae</taxon>
        <taxon>Paralvinella</taxon>
    </lineage>
</organism>
<dbReference type="FunFam" id="1.20.58.60:FF:000017">
    <property type="entry name" value="Spectrin alpha chain, non-erythrocytic 1"/>
    <property type="match status" value="1"/>
</dbReference>
<feature type="region of interest" description="Disordered" evidence="14">
    <location>
        <begin position="4092"/>
        <end position="4274"/>
    </location>
</feature>
<evidence type="ECO:0000256" key="2">
    <source>
        <dbReference type="ARBA" id="ARBA00006826"/>
    </source>
</evidence>
<evidence type="ECO:0000256" key="5">
    <source>
        <dbReference type="ARBA" id="ARBA00022490"/>
    </source>
</evidence>
<dbReference type="Gene3D" id="1.10.418.10">
    <property type="entry name" value="Calponin-like domain"/>
    <property type="match status" value="2"/>
</dbReference>
<feature type="coiled-coil region" evidence="13">
    <location>
        <begin position="3375"/>
        <end position="3424"/>
    </location>
</feature>
<dbReference type="FunFam" id="1.20.58.60:FF:000135">
    <property type="entry name" value="Spectrin beta chain, non-erythrocytic"/>
    <property type="match status" value="1"/>
</dbReference>
<evidence type="ECO:0000259" key="17">
    <source>
        <dbReference type="PROSITE" id="PS50021"/>
    </source>
</evidence>
<evidence type="ECO:0000313" key="19">
    <source>
        <dbReference type="Proteomes" id="UP001208570"/>
    </source>
</evidence>
<feature type="coiled-coil region" evidence="13">
    <location>
        <begin position="2931"/>
        <end position="2965"/>
    </location>
</feature>
<feature type="coiled-coil region" evidence="13">
    <location>
        <begin position="1010"/>
        <end position="1037"/>
    </location>
</feature>
<evidence type="ECO:0000256" key="11">
    <source>
        <dbReference type="ARBA" id="ARBA00023212"/>
    </source>
</evidence>
<dbReference type="SMART" id="SM00150">
    <property type="entry name" value="SPEC"/>
    <property type="match status" value="30"/>
</dbReference>
<keyword evidence="11" id="KW-0206">Cytoskeleton</keyword>
<dbReference type="InterPro" id="IPR036028">
    <property type="entry name" value="SH3-like_dom_sf"/>
</dbReference>
<keyword evidence="10" id="KW-0009">Actin-binding</keyword>
<evidence type="ECO:0000256" key="8">
    <source>
        <dbReference type="ARBA" id="ARBA00022701"/>
    </source>
</evidence>
<dbReference type="Gene3D" id="1.20.58.60">
    <property type="match status" value="25"/>
</dbReference>
<dbReference type="Gene3D" id="2.30.29.30">
    <property type="entry name" value="Pleckstrin-homology domain (PH domain)/Phosphotyrosine-binding domain (PTB)"/>
    <property type="match status" value="1"/>
</dbReference>
<keyword evidence="9" id="KW-0677">Repeat</keyword>
<dbReference type="PROSITE" id="PS50021">
    <property type="entry name" value="CH"/>
    <property type="match status" value="2"/>
</dbReference>
<feature type="coiled-coil region" evidence="13">
    <location>
        <begin position="2508"/>
        <end position="2542"/>
    </location>
</feature>
<feature type="coiled-coil region" evidence="13">
    <location>
        <begin position="1975"/>
        <end position="2046"/>
    </location>
</feature>
<feature type="compositionally biased region" description="Polar residues" evidence="14">
    <location>
        <begin position="3959"/>
        <end position="3971"/>
    </location>
</feature>
<evidence type="ECO:0000256" key="4">
    <source>
        <dbReference type="ARBA" id="ARBA00022467"/>
    </source>
</evidence>
<dbReference type="PROSITE" id="PS50002">
    <property type="entry name" value="SH3"/>
    <property type="match status" value="1"/>
</dbReference>
<evidence type="ECO:0000256" key="10">
    <source>
        <dbReference type="ARBA" id="ARBA00023203"/>
    </source>
</evidence>
<dbReference type="PROSITE" id="PS00019">
    <property type="entry name" value="ACTININ_1"/>
    <property type="match status" value="1"/>
</dbReference>
<feature type="domain" description="Calponin-homology (CH)" evidence="17">
    <location>
        <begin position="150"/>
        <end position="255"/>
    </location>
</feature>
<gene>
    <name evidence="18" type="ORF">LSH36_334g05018</name>
</gene>
<dbReference type="GO" id="GO:0005737">
    <property type="term" value="C:cytoplasm"/>
    <property type="evidence" value="ECO:0007669"/>
    <property type="project" value="UniProtKB-ARBA"/>
</dbReference>
<dbReference type="EMBL" id="JAODUP010000335">
    <property type="protein sequence ID" value="KAK2152258.1"/>
    <property type="molecule type" value="Genomic_DNA"/>
</dbReference>
<feature type="region of interest" description="Disordered" evidence="14">
    <location>
        <begin position="3750"/>
        <end position="3820"/>
    </location>
</feature>
<dbReference type="InterPro" id="IPR011993">
    <property type="entry name" value="PH-like_dom_sf"/>
</dbReference>
<keyword evidence="4" id="KW-0117">Actin capping</keyword>
<dbReference type="Pfam" id="PF15410">
    <property type="entry name" value="PH_9"/>
    <property type="match status" value="1"/>
</dbReference>
<dbReference type="GO" id="GO:0005085">
    <property type="term" value="F:guanyl-nucleotide exchange factor activity"/>
    <property type="evidence" value="ECO:0007669"/>
    <property type="project" value="UniProtKB-KW"/>
</dbReference>
<dbReference type="SUPFAM" id="SSF50044">
    <property type="entry name" value="SH3-domain"/>
    <property type="match status" value="1"/>
</dbReference>
<dbReference type="GO" id="GO:0016020">
    <property type="term" value="C:membrane"/>
    <property type="evidence" value="ECO:0007669"/>
    <property type="project" value="UniProtKB-ARBA"/>
</dbReference>
<sequence>MDYHIDYGEIQDPTAKFEKGRIAVLAQERIHIQKKTFTKWCNSFLEKARDEVNDLFTDLADGKRLMKLLEIISGESMGRPNKGVLRVQKIENVNRCLQFLSTKVVLENIGAEDIVDGNPRLILGLIWTIILRFQIQNIEIEIEDESSEKRSAKDALLLWCQRKTYGYPGVKIENFSTSWRNGLGFNALIHAHRPDLIDYNRLNPSDHIGNLNNAFTVAENKLGISALLDAEDVDVQRPDEKSIMTYVAAYYHYFAKMKGEQTGTKRVAKVIGGLVDVEKMKDDYETLTTDLMKWIRTKIHDLTDHNFPNSLTGIQQSMAQFKDYRTVEKPPRLREKGNIEAHYFNIQAKLKSKGQRMFVPEEGHLIHDIEMEWQKLEKAEHNRELALRDELIRQERLEQLAQKFEKKGRLRESWLNDMTTVLSDQNFGNNTSQVEAAFKKHEAISTDIEARRDRFVALSSMANELYQENYNGRDEIKKRENHIMTKWQQLIDLLEKKRRVLNGFNDLLSMFREIESIQAEMKEMEPSLHSEDYGKHLMAVEDLLQKHQLMETQITSLGARVHSMNKRAQPHMKSLHPESQLLTKRLEVLNKEFDQLHQLCINRKAGLEGSRMFFQFQQDSEEEEAWLVEKIRLVKSQEVGRDLTACLSLLKRHKLLEQEMEARYPLCLNMCDTGRQLITNKHYASRDIQQRINSLQEMWKKLKDLTQKRRTRLEDAAESHQYYADANEAESWMREKMPLVTSEDFGRDEATAKNLLQRHGHLEEEIKAFHTDIDRLDKLATLMTKAANLHNISPEVASLAVDQHNLAPKEVVREEEEEEDYEQVEIPYQYEVEEVQEMPVVKEQVVEKVLHQVKAMYPYKGQGMVVDKGEVILLIQKTNNDWWSVRKANGQEGYVPANYVKEITPKVIKKVIKKTETVPQKVKVTKTGYRKELRPVKKKSHGVRRTPSIRSQANLHFDKENVERRQEALNTTYKQLDIFAQARRRNLDDFIKFFRFCNECEKFESWMKDKEQMLLTKESLSQNMDAMKRKFEALITDLAANSQVIEDINKMADEMVTNKHREMNYVQKRRREINDRWQHLHKLRLNREKTLEGASSIEMFKNMCDELKDWINEKNNMLNVDDLGKDLASVQALKRKHQNLERELEPLEDKLNKLNLLAKGVRQSYPGEADYVNQREKEIMDMWKALQDKCRERRARLDDREEEEKFKNAAMDLDNWTSKMKARLNEKEIPHNVAEAEELLKKHNELLGELNANKDRFSAVDKMGRQILAKNPHAKGIKEKLDELARDNALLDDLWKKKNEDLRNAAKLQAFLREADQIDAATTSHLALLNYNELGSTPEESEALYRNHADFMNKLAAQDERIKALNELADKMIAEGHPDADLINQRRNEAIARRDQVKDKAQERLRLLEGSRDFQDFQRDTDELSDWIKEKYITATDNSWQDLTNLLPKLQKHQAFEAELKTNKDRLDKINKDGEVMVKAKHFASPEIKNILTKVNRDWADLYEKSRDKGLKLRQAAQQELFNKALEDANAKLAEMERLVSSDDIGKDLRGVKDLLVKHQMLEHDMEANTSNLKAIVEQGRQMARAGHFDSAGILKAVEDFDKRHNALKEPIAKRRQKLEDSLRWHQFNFDADSELNWIKEHIPTATSTEYGKNLVDAKHLGANHKKFELELHGHQPIIEKLLATGQGLVKAHHFAADPIEKKCQDVSQAWERLLQHSAKRKEKLNISLQKQMYLTEATDIESWISEKLQIVSSQDYGRDENAADKLLTRHKAIEGELRAYDGMVKQLRKKADHLISLDKTDSKEITAKQSALEKHMDQLHAKCVERSSHLDASRRFHEYMRESDELETWIEEQMQTACAEDYGMDYEHLQVIQKKFSEFQLGLEAGTERFTHVDNMATELIEKQSPYSSDIYERQQMLQEKWKELWTQLEARKEKLTGAGKIHRFNRDVEDALSRIQEKYASIPEDLGRDIKAVQSYIKKHEGFENELVALEAQLQILIDDSAKLQEEYPGGNAEQIARQQEVVLENWNILKEKAEQRKEELHAAADIFRFLADAKDLISWSAQIQTEMKLDEPARDPASVDVQMKLHEELKAEIDAREDMFAAVVEMGRNIIQTGHNSSQDIQEKVNELLDEREKLHGKWQDHRDYLKQLYEAQLFYRDANHLDRISHSQEAALHSSDLATSVDQAESQIKKHEAFENRLAGQEAKMESLKQFTNCLIENNNFDAPNVKTTLDKVEKRRANIKVLSNKRKHLLNDNLLYTQFNRDATEAEGWIEEKLKVTHQASLSSVMDLQDKMRQLKKHQAFEAEIHANTERVEGIKKKGQTLVAKKHEASPEIKTRLWNLEQKWTELIQASIERGKVLEEAKDILAFNEEVDKVEAWIRDKEMLVAAGDMGRDYEHCLELQKKISDTEDGVTVDQARIEAINKLADKLITQGHTDTRMVKQKRDSLNEKWMSIQGALTEHKMKLAAALDMHAFYRDVDDLNERINEKALAVSIDDYGKDLAGVQALQRKQEDTERDMTALHQQLQILESKAGNLSRRYPDMVPQIREKVREFQDNWEKLEDLAQARKLKLEESYQFQKFVTDSREHINWCNNLVTDMNSGELAKNVVEAEELLEIHNQRKAEIDGRYPHFMKLKEDGSTQLQQNHFASDQIQKMLGQLDEVWLHLNDTWEDRKQLLTQCYDLQVYEEYAEQADNWLHDKEAFLANEDVGNSLASVNELIKKHESFEKTLEAQEEKVNTLEGLAKALLDQGHYASKQIKSRCQGVLIRRDKVKQMAQARNKKLNDSKNYQQFLKSAKEVMTWIYEKTQIATDESYRDPVNLQSKIMKHQTFEAELIANKRRVDAVIAEGEELKGQDHFASTNITEECNRLNEAWMLLEEASHSKHDRLREAYQALSFNRQADDIEKWMDDVEMQLASEDHGKDVMSVSRLLKHHQLLEEDIEKYQSKVSELQQLAATYSKQGHFMAEELLERARSILERYNTLAEPCQIRHDNLEDALQLYQFYRDLTGELSWIREKRPLASSNELGSSLTAVQSLQKKHQALEKEIIAHEPLIETVTNDGCRMVENKHYASGDIQKKLDDLEQQLLELKELAFERKHKLHDSLKAQQFYAEVVEAESWMNEKKPLLTSQDLGKDEDSVQVEHSFQILIKKLEALELDIENFQNNLGELAAQSQELIDAGHYDSQNIQQQKKHVEKLYSELQDLSHMRRQYLQENMRLFEFFREADEVVKWIKEKETIAGSEDYGTDLEHVQILQQKFSDFMKDLQVSEERVNNINAMSHTLAGSGHRQTDAIRMRCNEINKMWAEVKDLAQARQEALAGAKRVHAFVCDADDAIAWIQEKDTILSSEDYGHDLESVRALLAKHEGFEQDLAAISEQVTNITKEAEQLLKQLPDAHEHIHDKHEEMVQAWNRLIEKAKMRKNKLHQAQDLQMYFDEYRALLAWCNEMMARITSDELAHDVVGAEAMLSRHRENRAEIDTRVKDFNRFTQRGQSLISGGHFLSGEIQAKVDHLNKSMDNLNSVWKQRQMLYEQNLDLQMLKRDMDLLETWLNGRESMMPKEVGDSIEMVEELIRRHNDFEKTVFAQEDKFNAIKRRTKLEEAFDNQKRYEEELRMEEEKRKERERLQEKKKREHERILEERRQEEEMAKTRDIIQRHKFENEDSKRAVENGVAVESAETTSEKHPLINIQWPVISADENCNPMIKEASNPKTPSHLRPDEVGSLIRRTPSFKDREEGDLKVSVGVKVDEAPPPQQLSAPGSPTPEINITPVGSPGPSSPRAEEPVGLKTSDAWKGTEQVKKVKRTESQKREQRTRTLSLKTRRHTPSFKDKYKSPGEQPPVDMEGLLERKQELQNGGKKATIRSWRFYHTVLCGQLLCFFKDEQAFKENNAASPPLALHNASCEIANDYTKKKNVLRLHLADGAVYLFVATTPTEMVEWLKKIKFHAGLHPAEQLTHYSPDSRSENVWSSDSSPASPGAPYPPSPTSSHASSQSSQRRDAVGVKITSQVTRNSYSSGSGAHINLSATTSNASTEPDDFSVPQRTSQTHQIQPDWLLSDGSRKYSADVMSSSSDMLPGSVPADSIHYERRSYGEGSPHETSVPGISAVTPPIPEPLHLESSSESDSVEVSPRYAESHQHEEREDPSSTVPVSSQDIPTQPSRLAPQSTGHHAWDTDQTRHPPPPSHPPPTPQTQTNGDYQHSAHGSAGGVQESQHTMSTLPVGAQSSFTSTHGDHGASLDRNVKPPLAPKPDKEKKRGSVFSIFKKKEKDKK</sequence>
<dbReference type="InterPro" id="IPR036872">
    <property type="entry name" value="CH_dom_sf"/>
</dbReference>
<evidence type="ECO:0000256" key="9">
    <source>
        <dbReference type="ARBA" id="ARBA00022737"/>
    </source>
</evidence>
<accession>A0AAD9N1R7</accession>
<feature type="compositionally biased region" description="Polar residues" evidence="14">
    <location>
        <begin position="4148"/>
        <end position="4171"/>
    </location>
</feature>
<dbReference type="SMART" id="SM00233">
    <property type="entry name" value="PH"/>
    <property type="match status" value="1"/>
</dbReference>